<dbReference type="RefSeq" id="WP_106351093.1">
    <property type="nucleotide sequence ID" value="NZ_PVUE01000030.1"/>
</dbReference>
<evidence type="ECO:0000313" key="2">
    <source>
        <dbReference type="EMBL" id="PRZ30503.1"/>
    </source>
</evidence>
<dbReference type="OrthoDB" id="5196933at2"/>
<comment type="caution">
    <text evidence="2">The sequence shown here is derived from an EMBL/GenBank/DDBJ whole genome shotgun (WGS) entry which is preliminary data.</text>
</comment>
<gene>
    <name evidence="2" type="ORF">CLV47_13018</name>
</gene>
<protein>
    <submittedName>
        <fullName evidence="2">Uncharacterized protein DUF3618</fullName>
    </submittedName>
</protein>
<dbReference type="EMBL" id="PVUE01000030">
    <property type="protein sequence ID" value="PRZ30503.1"/>
    <property type="molecule type" value="Genomic_DNA"/>
</dbReference>
<keyword evidence="1" id="KW-0812">Transmembrane</keyword>
<keyword evidence="1" id="KW-1133">Transmembrane helix</keyword>
<reference evidence="2 3" key="1">
    <citation type="submission" date="2018-03" db="EMBL/GenBank/DDBJ databases">
        <title>Genomic Encyclopedia of Archaeal and Bacterial Type Strains, Phase II (KMG-II): from individual species to whole genera.</title>
        <authorList>
            <person name="Goeker M."/>
        </authorList>
    </citation>
    <scope>NUCLEOTIDE SEQUENCE [LARGE SCALE GENOMIC DNA]</scope>
    <source>
        <strain evidence="2 3">DSM 100065</strain>
    </source>
</reference>
<name>A0A2T0Z2D4_9ACTN</name>
<sequence length="81" mass="8847">MARSPEEIQREINTAREALAGTLDQLVERANPKRIVDSGKKSMQDFLKSPKGKAVVAAVGGVVVLLVARRINLAVKNHRDD</sequence>
<accession>A0A2T0Z2D4</accession>
<keyword evidence="1" id="KW-0472">Membrane</keyword>
<keyword evidence="3" id="KW-1185">Reference proteome</keyword>
<organism evidence="2 3">
    <name type="scientific">Antricoccus suffuscus</name>
    <dbReference type="NCBI Taxonomy" id="1629062"/>
    <lineage>
        <taxon>Bacteria</taxon>
        <taxon>Bacillati</taxon>
        <taxon>Actinomycetota</taxon>
        <taxon>Actinomycetes</taxon>
        <taxon>Geodermatophilales</taxon>
        <taxon>Antricoccaceae</taxon>
        <taxon>Antricoccus</taxon>
    </lineage>
</organism>
<feature type="transmembrane region" description="Helical" evidence="1">
    <location>
        <begin position="54"/>
        <end position="71"/>
    </location>
</feature>
<dbReference type="Proteomes" id="UP000237752">
    <property type="component" value="Unassembled WGS sequence"/>
</dbReference>
<evidence type="ECO:0000313" key="3">
    <source>
        <dbReference type="Proteomes" id="UP000237752"/>
    </source>
</evidence>
<dbReference type="InterPro" id="IPR022062">
    <property type="entry name" value="DUF3618"/>
</dbReference>
<dbReference type="Pfam" id="PF12277">
    <property type="entry name" value="DUF3618"/>
    <property type="match status" value="1"/>
</dbReference>
<dbReference type="AlphaFoldDB" id="A0A2T0Z2D4"/>
<evidence type="ECO:0000256" key="1">
    <source>
        <dbReference type="SAM" id="Phobius"/>
    </source>
</evidence>
<proteinExistence type="predicted"/>